<proteinExistence type="predicted"/>
<name>A0A2H1VPY1_SPOFR</name>
<dbReference type="AlphaFoldDB" id="A0A2H1VPY1"/>
<feature type="compositionally biased region" description="Polar residues" evidence="2">
    <location>
        <begin position="287"/>
        <end position="302"/>
    </location>
</feature>
<dbReference type="EMBL" id="ODYU01003722">
    <property type="protein sequence ID" value="SOQ42858.1"/>
    <property type="molecule type" value="Genomic_DNA"/>
</dbReference>
<feature type="region of interest" description="Disordered" evidence="2">
    <location>
        <begin position="284"/>
        <end position="313"/>
    </location>
</feature>
<reference evidence="3" key="1">
    <citation type="submission" date="2016-07" db="EMBL/GenBank/DDBJ databases">
        <authorList>
            <person name="Bretaudeau A."/>
        </authorList>
    </citation>
    <scope>NUCLEOTIDE SEQUENCE</scope>
    <source>
        <strain evidence="3">Rice</strain>
        <tissue evidence="3">Whole body</tissue>
    </source>
</reference>
<keyword evidence="1" id="KW-0175">Coiled coil</keyword>
<evidence type="ECO:0000256" key="1">
    <source>
        <dbReference type="SAM" id="Coils"/>
    </source>
</evidence>
<protein>
    <submittedName>
        <fullName evidence="3">SFRICE_010251</fullName>
    </submittedName>
</protein>
<gene>
    <name evidence="3" type="ORF">SFRICE_010251</name>
</gene>
<evidence type="ECO:0000313" key="3">
    <source>
        <dbReference type="EMBL" id="SOQ42858.1"/>
    </source>
</evidence>
<sequence length="484" mass="54607">MKRECKVTAYDCLQGLYETVLSLADSRARHKYNLERERSRHAQELVQVERAHTRDVMALKAELSLMRSDLTDTKKEAKGIREWLGHETLEAFKGIKEVKEEVKQSNLNNIKEHEKTRLCAVGTPGDPKWDSMGEGLLKIERNISNLSNQLDVLRKVLEQVKNDLNRPKDTPTPTSQVSESDLLTSAKFEMEVDKLQKLLAEVKAKPTPIPPPPPQQPITLNIEEQLRPISERLEMVSADIRVLRDKEPSVQTQTVPSLDAELAVVEVKKTLQDIQKGVADLGKVEKPTQQQQGPKTFAQVASTPKPPKPLQPNHTLIVSSTDPAHTGDNVIERIRVALDLKTSGARVDTVRKARNQKVILRCASKTDLNLVKEQVKTSSGLKVQEPKPQNPMVCIRGVLSSYSDDEIVDLLKAQNKHLLQNIAVGEQVIKMRYRKRARNPHECHSVLELSPKLWQCLTQVEKIHIGIKRCPILHLCWAQVEPPP</sequence>
<accession>A0A2H1VPY1</accession>
<organism evidence="3">
    <name type="scientific">Spodoptera frugiperda</name>
    <name type="common">Fall armyworm</name>
    <dbReference type="NCBI Taxonomy" id="7108"/>
    <lineage>
        <taxon>Eukaryota</taxon>
        <taxon>Metazoa</taxon>
        <taxon>Ecdysozoa</taxon>
        <taxon>Arthropoda</taxon>
        <taxon>Hexapoda</taxon>
        <taxon>Insecta</taxon>
        <taxon>Pterygota</taxon>
        <taxon>Neoptera</taxon>
        <taxon>Endopterygota</taxon>
        <taxon>Lepidoptera</taxon>
        <taxon>Glossata</taxon>
        <taxon>Ditrysia</taxon>
        <taxon>Noctuoidea</taxon>
        <taxon>Noctuidae</taxon>
        <taxon>Amphipyrinae</taxon>
        <taxon>Spodoptera</taxon>
    </lineage>
</organism>
<evidence type="ECO:0000256" key="2">
    <source>
        <dbReference type="SAM" id="MobiDB-lite"/>
    </source>
</evidence>
<feature type="coiled-coil region" evidence="1">
    <location>
        <begin position="136"/>
        <end position="205"/>
    </location>
</feature>